<dbReference type="PANTHER" id="PTHR42844:SF1">
    <property type="entry name" value="DIHYDRONEOPTERIN ALDOLASE 1-RELATED"/>
    <property type="match status" value="1"/>
</dbReference>
<dbReference type="SUPFAM" id="SSF55620">
    <property type="entry name" value="Tetrahydrobiopterin biosynthesis enzymes-like"/>
    <property type="match status" value="1"/>
</dbReference>
<evidence type="ECO:0000256" key="2">
    <source>
        <dbReference type="ARBA" id="ARBA00005013"/>
    </source>
</evidence>
<accession>A0A562I7L6</accession>
<evidence type="ECO:0000256" key="3">
    <source>
        <dbReference type="ARBA" id="ARBA00005708"/>
    </source>
</evidence>
<evidence type="ECO:0000313" key="10">
    <source>
        <dbReference type="Proteomes" id="UP000319825"/>
    </source>
</evidence>
<dbReference type="FunFam" id="3.30.1130.10:FF:000003">
    <property type="entry name" value="7,8-dihydroneopterin aldolase"/>
    <property type="match status" value="1"/>
</dbReference>
<comment type="catalytic activity">
    <reaction evidence="1 6">
        <text>7,8-dihydroneopterin = 6-hydroxymethyl-7,8-dihydropterin + glycolaldehyde</text>
        <dbReference type="Rhea" id="RHEA:10540"/>
        <dbReference type="ChEBI" id="CHEBI:17001"/>
        <dbReference type="ChEBI" id="CHEBI:17071"/>
        <dbReference type="ChEBI" id="CHEBI:44841"/>
        <dbReference type="EC" id="4.1.2.25"/>
    </reaction>
</comment>
<dbReference type="SMART" id="SM00905">
    <property type="entry name" value="FolB"/>
    <property type="match status" value="1"/>
</dbReference>
<comment type="pathway">
    <text evidence="2 6">Cofactor biosynthesis; tetrahydrofolate biosynthesis; 2-amino-4-hydroxy-6-hydroxymethyl-7,8-dihydropteridine diphosphate from 7,8-dihydroneopterin triphosphate: step 3/4.</text>
</comment>
<organism evidence="9 10">
    <name type="scientific">Micromonospora olivasterospora</name>
    <dbReference type="NCBI Taxonomy" id="1880"/>
    <lineage>
        <taxon>Bacteria</taxon>
        <taxon>Bacillati</taxon>
        <taxon>Actinomycetota</taxon>
        <taxon>Actinomycetes</taxon>
        <taxon>Micromonosporales</taxon>
        <taxon>Micromonosporaceae</taxon>
        <taxon>Micromonospora</taxon>
    </lineage>
</organism>
<reference evidence="9 10" key="1">
    <citation type="submission" date="2019-07" db="EMBL/GenBank/DDBJ databases">
        <title>R&amp;d 2014.</title>
        <authorList>
            <person name="Klenk H.-P."/>
        </authorList>
    </citation>
    <scope>NUCLEOTIDE SEQUENCE [LARGE SCALE GENOMIC DNA]</scope>
    <source>
        <strain evidence="9 10">DSM 43868</strain>
    </source>
</reference>
<name>A0A562I7L6_MICOL</name>
<dbReference type="PANTHER" id="PTHR42844">
    <property type="entry name" value="DIHYDRONEOPTERIN ALDOLASE 1-RELATED"/>
    <property type="match status" value="1"/>
</dbReference>
<keyword evidence="5 6" id="KW-0456">Lyase</keyword>
<dbReference type="EC" id="4.1.2.25" evidence="6"/>
<feature type="domain" description="Dihydroneopterin aldolase/epimerase" evidence="8">
    <location>
        <begin position="5"/>
        <end position="117"/>
    </location>
</feature>
<dbReference type="InterPro" id="IPR006156">
    <property type="entry name" value="Dihydroneopterin_aldolase"/>
</dbReference>
<dbReference type="NCBIfam" id="TIGR00526">
    <property type="entry name" value="folB_dom"/>
    <property type="match status" value="1"/>
</dbReference>
<keyword evidence="4 6" id="KW-0289">Folate biosynthesis</keyword>
<feature type="region of interest" description="Disordered" evidence="7">
    <location>
        <begin position="119"/>
        <end position="151"/>
    </location>
</feature>
<comment type="function">
    <text evidence="6">Catalyzes the conversion of 7,8-dihydroneopterin to 6-hydroxymethyl-7,8-dihydropterin.</text>
</comment>
<dbReference type="Pfam" id="PF02152">
    <property type="entry name" value="FolB"/>
    <property type="match status" value="1"/>
</dbReference>
<keyword evidence="10" id="KW-1185">Reference proteome</keyword>
<evidence type="ECO:0000313" key="9">
    <source>
        <dbReference type="EMBL" id="TWH66979.1"/>
    </source>
</evidence>
<comment type="similarity">
    <text evidence="3 6">Belongs to the DHNA family.</text>
</comment>
<dbReference type="GO" id="GO:0005737">
    <property type="term" value="C:cytoplasm"/>
    <property type="evidence" value="ECO:0007669"/>
    <property type="project" value="TreeGrafter"/>
</dbReference>
<dbReference type="CDD" id="cd00534">
    <property type="entry name" value="DHNA_DHNTPE"/>
    <property type="match status" value="1"/>
</dbReference>
<sequence>MTDRITLTGLRAHGRHGVYDFEREQGQEFVVDAVLELDLAPAARSDEVTDTVHYGELAERLVAVVTGEPVNLIETLADRLLGICLADPRVTRATVTVHKPEAPVPHAFTDVAVTMTRARAEAPASGAGTGAPESPAQSGAPGPAARDGGAW</sequence>
<evidence type="ECO:0000256" key="4">
    <source>
        <dbReference type="ARBA" id="ARBA00022909"/>
    </source>
</evidence>
<dbReference type="Gene3D" id="3.30.1130.10">
    <property type="match status" value="1"/>
</dbReference>
<feature type="compositionally biased region" description="Low complexity" evidence="7">
    <location>
        <begin position="130"/>
        <end position="151"/>
    </location>
</feature>
<evidence type="ECO:0000256" key="5">
    <source>
        <dbReference type="ARBA" id="ARBA00023239"/>
    </source>
</evidence>
<dbReference type="GO" id="GO:0046656">
    <property type="term" value="P:folic acid biosynthetic process"/>
    <property type="evidence" value="ECO:0007669"/>
    <property type="project" value="UniProtKB-UniRule"/>
</dbReference>
<evidence type="ECO:0000259" key="8">
    <source>
        <dbReference type="SMART" id="SM00905"/>
    </source>
</evidence>
<gene>
    <name evidence="9" type="ORF">JD77_01940</name>
</gene>
<dbReference type="InterPro" id="IPR006157">
    <property type="entry name" value="FolB_dom"/>
</dbReference>
<evidence type="ECO:0000256" key="7">
    <source>
        <dbReference type="SAM" id="MobiDB-lite"/>
    </source>
</evidence>
<dbReference type="NCBIfam" id="TIGR00525">
    <property type="entry name" value="folB"/>
    <property type="match status" value="1"/>
</dbReference>
<dbReference type="UniPathway" id="UPA00077">
    <property type="reaction ID" value="UER00154"/>
</dbReference>
<evidence type="ECO:0000256" key="6">
    <source>
        <dbReference type="RuleBase" id="RU362079"/>
    </source>
</evidence>
<protein>
    <recommendedName>
        <fullName evidence="6">7,8-dihydroneopterin aldolase</fullName>
        <ecNumber evidence="6">4.1.2.25</ecNumber>
    </recommendedName>
</protein>
<comment type="caution">
    <text evidence="9">The sequence shown here is derived from an EMBL/GenBank/DDBJ whole genome shotgun (WGS) entry which is preliminary data.</text>
</comment>
<dbReference type="InterPro" id="IPR043133">
    <property type="entry name" value="GTP-CH-I_C/QueF"/>
</dbReference>
<dbReference type="OrthoDB" id="3212934at2"/>
<proteinExistence type="inferred from homology"/>
<dbReference type="Proteomes" id="UP000319825">
    <property type="component" value="Unassembled WGS sequence"/>
</dbReference>
<dbReference type="EMBL" id="VLKE01000001">
    <property type="protein sequence ID" value="TWH66979.1"/>
    <property type="molecule type" value="Genomic_DNA"/>
</dbReference>
<evidence type="ECO:0000256" key="1">
    <source>
        <dbReference type="ARBA" id="ARBA00001353"/>
    </source>
</evidence>
<dbReference type="GO" id="GO:0046654">
    <property type="term" value="P:tetrahydrofolate biosynthetic process"/>
    <property type="evidence" value="ECO:0007669"/>
    <property type="project" value="UniProtKB-UniRule"/>
</dbReference>
<dbReference type="GO" id="GO:0004150">
    <property type="term" value="F:dihydroneopterin aldolase activity"/>
    <property type="evidence" value="ECO:0007669"/>
    <property type="project" value="UniProtKB-UniRule"/>
</dbReference>
<dbReference type="AlphaFoldDB" id="A0A562I7L6"/>